<feature type="region of interest" description="Disordered" evidence="1">
    <location>
        <begin position="78"/>
        <end position="100"/>
    </location>
</feature>
<protein>
    <submittedName>
        <fullName evidence="2">Uncharacterized protein</fullName>
    </submittedName>
</protein>
<dbReference type="AlphaFoldDB" id="A0A087DDS7"/>
<dbReference type="Proteomes" id="UP000029033">
    <property type="component" value="Unassembled WGS sequence"/>
</dbReference>
<name>A0A087DDS7_9BIFI</name>
<accession>A0A087DDS7</accession>
<sequence>MVNIGPQWKGDLSAHFIADMSQPRHEAKALAAKLIRATAYAMKGGAKDVSFKVPADPLIASVQSASLLRLAQELQPETLHIDPKWEKPDDRPRPRGRGRP</sequence>
<organism evidence="2 3">
    <name type="scientific">Bifidobacterium scardovii</name>
    <dbReference type="NCBI Taxonomy" id="158787"/>
    <lineage>
        <taxon>Bacteria</taxon>
        <taxon>Bacillati</taxon>
        <taxon>Actinomycetota</taxon>
        <taxon>Actinomycetes</taxon>
        <taxon>Bifidobacteriales</taxon>
        <taxon>Bifidobacteriaceae</taxon>
        <taxon>Bifidobacterium</taxon>
    </lineage>
</organism>
<dbReference type="eggNOG" id="ENOG50327Z9">
    <property type="taxonomic scope" value="Bacteria"/>
</dbReference>
<dbReference type="EMBL" id="JGZO01000012">
    <property type="protein sequence ID" value="KFI93677.1"/>
    <property type="molecule type" value="Genomic_DNA"/>
</dbReference>
<evidence type="ECO:0000256" key="1">
    <source>
        <dbReference type="SAM" id="MobiDB-lite"/>
    </source>
</evidence>
<keyword evidence="3" id="KW-1185">Reference proteome</keyword>
<dbReference type="GeneID" id="85164699"/>
<dbReference type="RefSeq" id="WP_033517607.1">
    <property type="nucleotide sequence ID" value="NZ_CAUPKV010000038.1"/>
</dbReference>
<reference evidence="2 3" key="1">
    <citation type="submission" date="2014-03" db="EMBL/GenBank/DDBJ databases">
        <title>Genomics of Bifidobacteria.</title>
        <authorList>
            <person name="Ventura M."/>
            <person name="Milani C."/>
            <person name="Lugli G.A."/>
        </authorList>
    </citation>
    <scope>NUCLEOTIDE SEQUENCE [LARGE SCALE GENOMIC DNA]</scope>
    <source>
        <strain evidence="2 3">LMG 21589</strain>
    </source>
</reference>
<dbReference type="STRING" id="158787.BSCA_0167"/>
<comment type="caution">
    <text evidence="2">The sequence shown here is derived from an EMBL/GenBank/DDBJ whole genome shotgun (WGS) entry which is preliminary data.</text>
</comment>
<evidence type="ECO:0000313" key="2">
    <source>
        <dbReference type="EMBL" id="KFI93677.1"/>
    </source>
</evidence>
<proteinExistence type="predicted"/>
<feature type="compositionally biased region" description="Basic and acidic residues" evidence="1">
    <location>
        <begin position="79"/>
        <end position="93"/>
    </location>
</feature>
<evidence type="ECO:0000313" key="3">
    <source>
        <dbReference type="Proteomes" id="UP000029033"/>
    </source>
</evidence>
<gene>
    <name evidence="2" type="ORF">BSCA_0167</name>
</gene>